<accession>A0A0P6Z2G1</accession>
<sequence>MPEDLADVRSSGFSLRDKFLNIKSLASFGIAFAILGFAFWRADINLADMWRQIGQTNPWLYAAGFLVFYGLFPVRALRWRIILRSAGFEVDSPQARKRWAGVGPLSEFIGLSWFANCVVPAKLGDAYRGYLVKKNGDASFSRTLGTIFAERIVDMIVLFGMLVVSGLLVFRGHLNSWTERLFIIGIVLTILLVIGLMSMRYLSPLIRRALPKRFQDFYARFEEGTLSSFRPSRLPVLLLLTIVVWLGESMRLFFVIEAMGGLGLSLSAIIFVALASSLLTAVPALPGGLGLVEVGIAGVMMLFDVGQTTSTAVAFLDRIINYWSIVILGLVLYLFSKRK</sequence>
<feature type="transmembrane region" description="Helical" evidence="6">
    <location>
        <begin position="319"/>
        <end position="336"/>
    </location>
</feature>
<organism evidence="7 8">
    <name type="scientific">Herpetosiphon geysericola</name>
    <dbReference type="NCBI Taxonomy" id="70996"/>
    <lineage>
        <taxon>Bacteria</taxon>
        <taxon>Bacillati</taxon>
        <taxon>Chloroflexota</taxon>
        <taxon>Chloroflexia</taxon>
        <taxon>Herpetosiphonales</taxon>
        <taxon>Herpetosiphonaceae</taxon>
        <taxon>Herpetosiphon</taxon>
    </lineage>
</organism>
<name>A0A0P6Z2G1_9CHLR</name>
<evidence type="ECO:0000256" key="5">
    <source>
        <dbReference type="ARBA" id="ARBA00023136"/>
    </source>
</evidence>
<keyword evidence="3 6" id="KW-0812">Transmembrane</keyword>
<comment type="caution">
    <text evidence="7">The sequence shown here is derived from an EMBL/GenBank/DDBJ whole genome shotgun (WGS) entry which is preliminary data.</text>
</comment>
<keyword evidence="2" id="KW-1003">Cell membrane</keyword>
<evidence type="ECO:0000256" key="3">
    <source>
        <dbReference type="ARBA" id="ARBA00022692"/>
    </source>
</evidence>
<feature type="transmembrane region" description="Helical" evidence="6">
    <location>
        <begin position="20"/>
        <end position="39"/>
    </location>
</feature>
<reference evidence="7 8" key="1">
    <citation type="submission" date="2015-07" db="EMBL/GenBank/DDBJ databases">
        <title>Whole genome sequence of Herpetosiphon geysericola DSM 7119.</title>
        <authorList>
            <person name="Hemp J."/>
            <person name="Ward L.M."/>
            <person name="Pace L.A."/>
            <person name="Fischer W.W."/>
        </authorList>
    </citation>
    <scope>NUCLEOTIDE SEQUENCE [LARGE SCALE GENOMIC DNA]</scope>
    <source>
        <strain evidence="7 8">DSM 7119</strain>
    </source>
</reference>
<keyword evidence="4 6" id="KW-1133">Transmembrane helix</keyword>
<keyword evidence="5 6" id="KW-0472">Membrane</keyword>
<evidence type="ECO:0000256" key="6">
    <source>
        <dbReference type="SAM" id="Phobius"/>
    </source>
</evidence>
<feature type="transmembrane region" description="Helical" evidence="6">
    <location>
        <begin position="152"/>
        <end position="170"/>
    </location>
</feature>
<keyword evidence="8" id="KW-1185">Reference proteome</keyword>
<evidence type="ECO:0000313" key="8">
    <source>
        <dbReference type="Proteomes" id="UP000050277"/>
    </source>
</evidence>
<dbReference type="Proteomes" id="UP000050277">
    <property type="component" value="Unassembled WGS sequence"/>
</dbReference>
<evidence type="ECO:0008006" key="9">
    <source>
        <dbReference type="Google" id="ProtNLM"/>
    </source>
</evidence>
<dbReference type="GO" id="GO:0005886">
    <property type="term" value="C:plasma membrane"/>
    <property type="evidence" value="ECO:0007669"/>
    <property type="project" value="UniProtKB-SubCell"/>
</dbReference>
<feature type="transmembrane region" description="Helical" evidence="6">
    <location>
        <begin position="182"/>
        <end position="203"/>
    </location>
</feature>
<feature type="transmembrane region" description="Helical" evidence="6">
    <location>
        <begin position="262"/>
        <end position="282"/>
    </location>
</feature>
<protein>
    <recommendedName>
        <fullName evidence="9">TIGR00374 family protein</fullName>
    </recommendedName>
</protein>
<proteinExistence type="predicted"/>
<evidence type="ECO:0000313" key="7">
    <source>
        <dbReference type="EMBL" id="KPL91395.1"/>
    </source>
</evidence>
<dbReference type="STRING" id="70996.SE18_02840"/>
<comment type="subcellular location">
    <subcellularLocation>
        <location evidence="1">Cell membrane</location>
        <topology evidence="1">Multi-pass membrane protein</topology>
    </subcellularLocation>
</comment>
<feature type="transmembrane region" description="Helical" evidence="6">
    <location>
        <begin position="289"/>
        <end position="307"/>
    </location>
</feature>
<dbReference type="InterPro" id="IPR022791">
    <property type="entry name" value="L-PG_synthase/AglD"/>
</dbReference>
<feature type="transmembrane region" description="Helical" evidence="6">
    <location>
        <begin position="59"/>
        <end position="77"/>
    </location>
</feature>
<dbReference type="PATRIC" id="fig|70996.4.peg.1728"/>
<dbReference type="Pfam" id="PF03706">
    <property type="entry name" value="LPG_synthase_TM"/>
    <property type="match status" value="1"/>
</dbReference>
<evidence type="ECO:0000256" key="1">
    <source>
        <dbReference type="ARBA" id="ARBA00004651"/>
    </source>
</evidence>
<dbReference type="PANTHER" id="PTHR39087">
    <property type="entry name" value="UPF0104 MEMBRANE PROTEIN MJ1595"/>
    <property type="match status" value="1"/>
</dbReference>
<evidence type="ECO:0000256" key="2">
    <source>
        <dbReference type="ARBA" id="ARBA00022475"/>
    </source>
</evidence>
<dbReference type="NCBIfam" id="TIGR00374">
    <property type="entry name" value="flippase-like domain"/>
    <property type="match status" value="1"/>
</dbReference>
<gene>
    <name evidence="7" type="ORF">SE18_02840</name>
</gene>
<evidence type="ECO:0000256" key="4">
    <source>
        <dbReference type="ARBA" id="ARBA00022989"/>
    </source>
</evidence>
<dbReference type="EMBL" id="LGKP01000006">
    <property type="protein sequence ID" value="KPL91395.1"/>
    <property type="molecule type" value="Genomic_DNA"/>
</dbReference>
<dbReference type="PANTHER" id="PTHR39087:SF2">
    <property type="entry name" value="UPF0104 MEMBRANE PROTEIN MJ1595"/>
    <property type="match status" value="1"/>
</dbReference>
<dbReference type="AlphaFoldDB" id="A0A0P6Z2G1"/>